<evidence type="ECO:0000313" key="2">
    <source>
        <dbReference type="Proteomes" id="UP000527355"/>
    </source>
</evidence>
<reference evidence="1 2" key="1">
    <citation type="journal article" date="2020" name="Nature">
        <title>Six reference-quality genomes reveal evolution of bat adaptations.</title>
        <authorList>
            <person name="Jebb D."/>
            <person name="Huang Z."/>
            <person name="Pippel M."/>
            <person name="Hughes G.M."/>
            <person name="Lavrichenko K."/>
            <person name="Devanna P."/>
            <person name="Winkler S."/>
            <person name="Jermiin L.S."/>
            <person name="Skirmuntt E.C."/>
            <person name="Katzourakis A."/>
            <person name="Burkitt-Gray L."/>
            <person name="Ray D.A."/>
            <person name="Sullivan K.A.M."/>
            <person name="Roscito J.G."/>
            <person name="Kirilenko B.M."/>
            <person name="Davalos L.M."/>
            <person name="Corthals A.P."/>
            <person name="Power M.L."/>
            <person name="Jones G."/>
            <person name="Ransome R.D."/>
            <person name="Dechmann D.K.N."/>
            <person name="Locatelli A.G."/>
            <person name="Puechmaille S.J."/>
            <person name="Fedrigo O."/>
            <person name="Jarvis E.D."/>
            <person name="Hiller M."/>
            <person name="Vernes S.C."/>
            <person name="Myers E.W."/>
            <person name="Teeling E.C."/>
        </authorList>
    </citation>
    <scope>NUCLEOTIDE SEQUENCE [LARGE SCALE GENOMIC DNA]</scope>
    <source>
        <strain evidence="1">MMyoMyo1</strain>
        <tissue evidence="1">Flight muscle</tissue>
    </source>
</reference>
<proteinExistence type="predicted"/>
<dbReference type="AlphaFoldDB" id="A0A7J7ZXL3"/>
<dbReference type="Proteomes" id="UP000527355">
    <property type="component" value="Unassembled WGS sequence"/>
</dbReference>
<protein>
    <submittedName>
        <fullName evidence="1">Uncharacterized protein</fullName>
    </submittedName>
</protein>
<dbReference type="EMBL" id="JABWUV010000002">
    <property type="protein sequence ID" value="KAF6378809.1"/>
    <property type="molecule type" value="Genomic_DNA"/>
</dbReference>
<evidence type="ECO:0000313" key="1">
    <source>
        <dbReference type="EMBL" id="KAF6378809.1"/>
    </source>
</evidence>
<comment type="caution">
    <text evidence="1">The sequence shown here is derived from an EMBL/GenBank/DDBJ whole genome shotgun (WGS) entry which is preliminary data.</text>
</comment>
<gene>
    <name evidence="1" type="ORF">mMyoMyo1_009712</name>
</gene>
<accession>A0A7J7ZXL3</accession>
<organism evidence="1 2">
    <name type="scientific">Myotis myotis</name>
    <name type="common">Greater mouse-eared bat</name>
    <name type="synonym">Vespertilio myotis</name>
    <dbReference type="NCBI Taxonomy" id="51298"/>
    <lineage>
        <taxon>Eukaryota</taxon>
        <taxon>Metazoa</taxon>
        <taxon>Chordata</taxon>
        <taxon>Craniata</taxon>
        <taxon>Vertebrata</taxon>
        <taxon>Euteleostomi</taxon>
        <taxon>Mammalia</taxon>
        <taxon>Eutheria</taxon>
        <taxon>Laurasiatheria</taxon>
        <taxon>Chiroptera</taxon>
        <taxon>Yangochiroptera</taxon>
        <taxon>Vespertilionidae</taxon>
        <taxon>Myotis</taxon>
    </lineage>
</organism>
<name>A0A7J7ZXL3_MYOMY</name>
<keyword evidence="2" id="KW-1185">Reference proteome</keyword>
<sequence>MDGPAGVPAALGSGHAGGMGEWGRLMNTLFIGTALNGALNHEKRIVFKQIRGNECVSVWWEHTPNMWCCFASFLPFSPKIETIYQDLLIHLLMSSGSTERMGDLLGRCVVTQPSSFSEVLSFYTLILKRLAESLLRDK</sequence>